<evidence type="ECO:0000256" key="1">
    <source>
        <dbReference type="SAM" id="MobiDB-lite"/>
    </source>
</evidence>
<dbReference type="Proteomes" id="UP001152519">
    <property type="component" value="Unassembled WGS sequence"/>
</dbReference>
<protein>
    <submittedName>
        <fullName evidence="2">Uncharacterized protein</fullName>
    </submittedName>
</protein>
<evidence type="ECO:0000313" key="2">
    <source>
        <dbReference type="EMBL" id="CAG6397915.1"/>
    </source>
</evidence>
<feature type="compositionally biased region" description="Basic residues" evidence="1">
    <location>
        <begin position="329"/>
        <end position="340"/>
    </location>
</feature>
<feature type="compositionally biased region" description="Low complexity" evidence="1">
    <location>
        <begin position="309"/>
        <end position="320"/>
    </location>
</feature>
<feature type="compositionally biased region" description="Basic residues" evidence="1">
    <location>
        <begin position="184"/>
        <end position="203"/>
    </location>
</feature>
<proteinExistence type="predicted"/>
<feature type="compositionally biased region" description="Basic residues" evidence="1">
    <location>
        <begin position="272"/>
        <end position="281"/>
    </location>
</feature>
<accession>A0A9W4GV37</accession>
<feature type="compositionally biased region" description="Basic residues" evidence="1">
    <location>
        <begin position="99"/>
        <end position="124"/>
    </location>
</feature>
<organism evidence="2 3">
    <name type="scientific">Actinacidiphila cocklensis</name>
    <dbReference type="NCBI Taxonomy" id="887465"/>
    <lineage>
        <taxon>Bacteria</taxon>
        <taxon>Bacillati</taxon>
        <taxon>Actinomycetota</taxon>
        <taxon>Actinomycetes</taxon>
        <taxon>Kitasatosporales</taxon>
        <taxon>Streptomycetaceae</taxon>
        <taxon>Actinacidiphila</taxon>
    </lineage>
</organism>
<dbReference type="EMBL" id="CAJSLV010000092">
    <property type="protein sequence ID" value="CAG6397915.1"/>
    <property type="molecule type" value="Genomic_DNA"/>
</dbReference>
<sequence>MRFLAVFFVSYTCVSDHMSTRSTDKPWGAGAGAGAVGRLRGRRGSLGSTTQPASSWTPAGEEPRRDSRAASARCRPPRRRHRRIRGLAQDPGDRGLRGAGRRHQGVRHGHHHPAVLRGRGRRPQPLRPAVPLPHRHEHPAAPDPHALAAAAHVRAEVRHRHLQHRQGRRQRLRARPHPPLQGRGRGRHLAVGHRRGPRDRRHPGQPARLDRRRPRRLPAGLLRPRRLRDQGCDTGHRGRHLRCRGPAHPRRGQLRRRRHRRRQPQALDARLARVRRPHRGLPRADHQPRGRPPHRPPPRGLPGTGQAGAGDDAADQGPQGLHRQPVALRRPRALHLRAARRVTCGARRPRDPPAAARRGRPGLAGFVRTADDRGVAR</sequence>
<feature type="compositionally biased region" description="Basic and acidic residues" evidence="1">
    <location>
        <begin position="227"/>
        <end position="236"/>
    </location>
</feature>
<keyword evidence="3" id="KW-1185">Reference proteome</keyword>
<comment type="caution">
    <text evidence="2">The sequence shown here is derived from an EMBL/GenBank/DDBJ whole genome shotgun (WGS) entry which is preliminary data.</text>
</comment>
<feature type="compositionally biased region" description="Basic residues" evidence="1">
    <location>
        <begin position="237"/>
        <end position="263"/>
    </location>
</feature>
<feature type="region of interest" description="Disordered" evidence="1">
    <location>
        <begin position="19"/>
        <end position="142"/>
    </location>
</feature>
<reference evidence="2" key="1">
    <citation type="submission" date="2021-05" db="EMBL/GenBank/DDBJ databases">
        <authorList>
            <person name="Arsene-Ploetze F."/>
        </authorList>
    </citation>
    <scope>NUCLEOTIDE SEQUENCE</scope>
    <source>
        <strain evidence="2">DSM 42138</strain>
    </source>
</reference>
<dbReference type="AlphaFoldDB" id="A0A9W4GV37"/>
<name>A0A9W4GV37_9ACTN</name>
<feature type="compositionally biased region" description="Low complexity" evidence="1">
    <location>
        <begin position="353"/>
        <end position="365"/>
    </location>
</feature>
<feature type="compositionally biased region" description="Basic residues" evidence="1">
    <location>
        <begin position="75"/>
        <end position="85"/>
    </location>
</feature>
<evidence type="ECO:0000313" key="3">
    <source>
        <dbReference type="Proteomes" id="UP001152519"/>
    </source>
</evidence>
<gene>
    <name evidence="2" type="ORF">SCOCK_60249</name>
</gene>
<feature type="compositionally biased region" description="Basic residues" evidence="1">
    <location>
        <begin position="157"/>
        <end position="176"/>
    </location>
</feature>
<feature type="region of interest" description="Disordered" evidence="1">
    <location>
        <begin position="157"/>
        <end position="377"/>
    </location>
</feature>